<dbReference type="PANTHER" id="PTHR30336">
    <property type="entry name" value="INNER MEMBRANE PROTEIN, PROBABLE PERMEASE"/>
    <property type="match status" value="1"/>
</dbReference>
<evidence type="ECO:0000313" key="3">
    <source>
        <dbReference type="EMBL" id="GJE63486.1"/>
    </source>
</evidence>
<dbReference type="Pfam" id="PF02698">
    <property type="entry name" value="DUF218"/>
    <property type="match status" value="1"/>
</dbReference>
<gene>
    <name evidence="3" type="ORF">LNAOJCKE_0683</name>
</gene>
<keyword evidence="1" id="KW-1133">Transmembrane helix</keyword>
<dbReference type="Proteomes" id="UP001055039">
    <property type="component" value="Unassembled WGS sequence"/>
</dbReference>
<keyword evidence="1" id="KW-0472">Membrane</keyword>
<dbReference type="InterPro" id="IPR003848">
    <property type="entry name" value="DUF218"/>
</dbReference>
<evidence type="ECO:0000256" key="1">
    <source>
        <dbReference type="SAM" id="Phobius"/>
    </source>
</evidence>
<protein>
    <recommendedName>
        <fullName evidence="2">DUF218 domain-containing protein</fullName>
    </recommendedName>
</protein>
<dbReference type="PANTHER" id="PTHR30336:SF4">
    <property type="entry name" value="ENVELOPE BIOGENESIS FACTOR ELYC"/>
    <property type="match status" value="1"/>
</dbReference>
<proteinExistence type="predicted"/>
<keyword evidence="1" id="KW-0812">Transmembrane</keyword>
<sequence length="282" mass="31262">MFPRAPRRQASGPGRLPIRSDSDAACEALGWPWAALSDRAAPQTASVRMPKERAPSRRGIRLLQVVVGLAVLGMLALAGGFLAFVAMVEQAERPSLDGVDGIVAMTGGSQRVGDAIDLLAAGHGKRLLISGVNERTTRDEIVRLNPSQEQWITCCVDLDYRARNTIGNAIETRRWMRRHRFETVAVVTSSYHMPRTLVELRHALRDGETLIPYPVVADGLDLGRWWADPSVTRLLGAEYLKFLIAWARTQVESDPEQSRFAVLIGRRPPVKVVAERLLRETN</sequence>
<dbReference type="CDD" id="cd06259">
    <property type="entry name" value="YdcF-like"/>
    <property type="match status" value="1"/>
</dbReference>
<accession>A0ABQ4U9N4</accession>
<name>A0ABQ4U9N4_9HYPH</name>
<comment type="caution">
    <text evidence="3">The sequence shown here is derived from an EMBL/GenBank/DDBJ whole genome shotgun (WGS) entry which is preliminary data.</text>
</comment>
<evidence type="ECO:0000313" key="4">
    <source>
        <dbReference type="Proteomes" id="UP001055039"/>
    </source>
</evidence>
<reference evidence="3" key="1">
    <citation type="journal article" date="2021" name="Front. Microbiol.">
        <title>Comprehensive Comparative Genomics and Phenotyping of Methylobacterium Species.</title>
        <authorList>
            <person name="Alessa O."/>
            <person name="Ogura Y."/>
            <person name="Fujitani Y."/>
            <person name="Takami H."/>
            <person name="Hayashi T."/>
            <person name="Sahin N."/>
            <person name="Tani A."/>
        </authorList>
    </citation>
    <scope>NUCLEOTIDE SEQUENCE</scope>
    <source>
        <strain evidence="3">NBRC 15686</strain>
    </source>
</reference>
<evidence type="ECO:0000259" key="2">
    <source>
        <dbReference type="Pfam" id="PF02698"/>
    </source>
</evidence>
<reference evidence="3" key="2">
    <citation type="submission" date="2021-08" db="EMBL/GenBank/DDBJ databases">
        <authorList>
            <person name="Tani A."/>
            <person name="Ola A."/>
            <person name="Ogura Y."/>
            <person name="Katsura K."/>
            <person name="Hayashi T."/>
        </authorList>
    </citation>
    <scope>NUCLEOTIDE SEQUENCE</scope>
    <source>
        <strain evidence="3">NBRC 15686</strain>
    </source>
</reference>
<dbReference type="InterPro" id="IPR014729">
    <property type="entry name" value="Rossmann-like_a/b/a_fold"/>
</dbReference>
<organism evidence="3 4">
    <name type="scientific">Methylorubrum aminovorans</name>
    <dbReference type="NCBI Taxonomy" id="269069"/>
    <lineage>
        <taxon>Bacteria</taxon>
        <taxon>Pseudomonadati</taxon>
        <taxon>Pseudomonadota</taxon>
        <taxon>Alphaproteobacteria</taxon>
        <taxon>Hyphomicrobiales</taxon>
        <taxon>Methylobacteriaceae</taxon>
        <taxon>Methylorubrum</taxon>
    </lineage>
</organism>
<feature type="transmembrane region" description="Helical" evidence="1">
    <location>
        <begin position="62"/>
        <end position="87"/>
    </location>
</feature>
<dbReference type="Gene3D" id="3.40.50.620">
    <property type="entry name" value="HUPs"/>
    <property type="match status" value="1"/>
</dbReference>
<feature type="domain" description="DUF218" evidence="2">
    <location>
        <begin position="102"/>
        <end position="226"/>
    </location>
</feature>
<keyword evidence="4" id="KW-1185">Reference proteome</keyword>
<dbReference type="InterPro" id="IPR051599">
    <property type="entry name" value="Cell_Envelope_Assoc"/>
</dbReference>
<dbReference type="EMBL" id="BPRC01000001">
    <property type="protein sequence ID" value="GJE63486.1"/>
    <property type="molecule type" value="Genomic_DNA"/>
</dbReference>